<keyword evidence="1" id="KW-0472">Membrane</keyword>
<accession>A0A9I9DZ85</accession>
<dbReference type="EnsemblPlants" id="MELO3C026195.2.1">
    <property type="protein sequence ID" value="MELO3C026195.2.1"/>
    <property type="gene ID" value="MELO3C026195.2"/>
</dbReference>
<sequence>TRLIQIPTTISIFNTIGISTTKKPSYISNSSSNHPPSSSSPTIMLPFSQQEEDELISSLNRHGTPPSNWKIRTNQLAYDDIRRERRAAIASGNLKGRRLSYDDAVDMSLHLKNTDFLHGDYLDEFPDQDDQIIIQSSSDSGEEKAEQVPVCLNALSYSCASSSSSSSSSGQLVPPQTKEEMAAKAKVEENVTAIVGEKKMETWNGCKIGKWKVGLAWLAVASVPMVVFSLRCLWFHDEDEQFPFLLVPT</sequence>
<protein>
    <submittedName>
        <fullName evidence="2">Uncharacterized protein</fullName>
    </submittedName>
</protein>
<evidence type="ECO:0000256" key="1">
    <source>
        <dbReference type="SAM" id="Phobius"/>
    </source>
</evidence>
<reference evidence="2" key="1">
    <citation type="submission" date="2023-03" db="UniProtKB">
        <authorList>
            <consortium name="EnsemblPlants"/>
        </authorList>
    </citation>
    <scope>IDENTIFICATION</scope>
</reference>
<proteinExistence type="predicted"/>
<keyword evidence="1" id="KW-1133">Transmembrane helix</keyword>
<dbReference type="AlphaFoldDB" id="A0A9I9DZ85"/>
<keyword evidence="1" id="KW-0812">Transmembrane</keyword>
<dbReference type="Gramene" id="MELO3C026195.2.1">
    <property type="protein sequence ID" value="MELO3C026195.2.1"/>
    <property type="gene ID" value="MELO3C026195.2"/>
</dbReference>
<evidence type="ECO:0000313" key="2">
    <source>
        <dbReference type="EnsemblPlants" id="MELO3C026195.2.1"/>
    </source>
</evidence>
<organism evidence="2">
    <name type="scientific">Cucumis melo</name>
    <name type="common">Muskmelon</name>
    <dbReference type="NCBI Taxonomy" id="3656"/>
    <lineage>
        <taxon>Eukaryota</taxon>
        <taxon>Viridiplantae</taxon>
        <taxon>Streptophyta</taxon>
        <taxon>Embryophyta</taxon>
        <taxon>Tracheophyta</taxon>
        <taxon>Spermatophyta</taxon>
        <taxon>Magnoliopsida</taxon>
        <taxon>eudicotyledons</taxon>
        <taxon>Gunneridae</taxon>
        <taxon>Pentapetalae</taxon>
        <taxon>rosids</taxon>
        <taxon>fabids</taxon>
        <taxon>Cucurbitales</taxon>
        <taxon>Cucurbitaceae</taxon>
        <taxon>Benincaseae</taxon>
        <taxon>Cucumis</taxon>
    </lineage>
</organism>
<name>A0A9I9DZ85_CUCME</name>
<feature type="transmembrane region" description="Helical" evidence="1">
    <location>
        <begin position="215"/>
        <end position="236"/>
    </location>
</feature>